<dbReference type="PRINTS" id="PR00505">
    <property type="entry name" value="D12N6MTFRASE"/>
</dbReference>
<dbReference type="EMBL" id="DACWHX010000011">
    <property type="protein sequence ID" value="HAU1880580.1"/>
    <property type="molecule type" value="Genomic_DNA"/>
</dbReference>
<dbReference type="Gene3D" id="1.10.1020.10">
    <property type="entry name" value="Adenine-specific Methyltransferase, Domain 2"/>
    <property type="match status" value="1"/>
</dbReference>
<reference evidence="9" key="2">
    <citation type="submission" date="2019-10" db="EMBL/GenBank/DDBJ databases">
        <authorList>
            <consortium name="NCBI Pathogen Detection Project"/>
        </authorList>
    </citation>
    <scope>NUCLEOTIDE SEQUENCE</scope>
    <source>
        <strain evidence="9">AZ00058701</strain>
    </source>
</reference>
<evidence type="ECO:0000313" key="9">
    <source>
        <dbReference type="EMBL" id="HAU1880580.1"/>
    </source>
</evidence>
<protein>
    <recommendedName>
        <fullName evidence="2 8">Site-specific DNA-methyltransferase (adenine-specific)</fullName>
        <ecNumber evidence="2 8">2.1.1.72</ecNumber>
    </recommendedName>
</protein>
<feature type="binding site" evidence="7">
    <location>
        <position position="17"/>
    </location>
    <ligand>
        <name>S-adenosyl-L-methionine</name>
        <dbReference type="ChEBI" id="CHEBI:59789"/>
    </ligand>
</feature>
<dbReference type="RefSeq" id="WP_014326980.1">
    <property type="nucleotide sequence ID" value="NZ_BBUK01000068.1"/>
</dbReference>
<organism evidence="9 10">
    <name type="scientific">Legionella pneumophila</name>
    <dbReference type="NCBI Taxonomy" id="446"/>
    <lineage>
        <taxon>Bacteria</taxon>
        <taxon>Pseudomonadati</taxon>
        <taxon>Pseudomonadota</taxon>
        <taxon>Gammaproteobacteria</taxon>
        <taxon>Legionellales</taxon>
        <taxon>Legionellaceae</taxon>
        <taxon>Legionella</taxon>
    </lineage>
</organism>
<dbReference type="PANTHER" id="PTHR30481">
    <property type="entry name" value="DNA ADENINE METHYLASE"/>
    <property type="match status" value="1"/>
</dbReference>
<feature type="binding site" evidence="7">
    <location>
        <position position="13"/>
    </location>
    <ligand>
        <name>S-adenosyl-L-methionine</name>
        <dbReference type="ChEBI" id="CHEBI:59789"/>
    </ligand>
</feature>
<accession>A0AAN5PJY3</accession>
<reference evidence="9" key="1">
    <citation type="journal article" date="2018" name="Genome Biol.">
        <title>SKESA: strategic k-mer extension for scrupulous assemblies.</title>
        <authorList>
            <person name="Souvorov A."/>
            <person name="Agarwala R."/>
            <person name="Lipman D.J."/>
        </authorList>
    </citation>
    <scope>NUCLEOTIDE SEQUENCE</scope>
    <source>
        <strain evidence="9">AZ00058701</strain>
    </source>
</reference>
<keyword evidence="4 8" id="KW-0808">Transferase</keyword>
<dbReference type="InterPro" id="IPR023095">
    <property type="entry name" value="Ade_MeTrfase_dom_2"/>
</dbReference>
<dbReference type="NCBIfam" id="TIGR00571">
    <property type="entry name" value="dam"/>
    <property type="match status" value="1"/>
</dbReference>
<evidence type="ECO:0000256" key="6">
    <source>
        <dbReference type="ARBA" id="ARBA00047942"/>
    </source>
</evidence>
<evidence type="ECO:0000313" key="10">
    <source>
        <dbReference type="Proteomes" id="UP000866496"/>
    </source>
</evidence>
<keyword evidence="3 8" id="KW-0489">Methyltransferase</keyword>
<feature type="binding site" evidence="7">
    <location>
        <position position="57"/>
    </location>
    <ligand>
        <name>S-adenosyl-L-methionine</name>
        <dbReference type="ChEBI" id="CHEBI:59789"/>
    </ligand>
</feature>
<sequence>MDSITRIRPFLKWAGGKFQIISKIRSSLPEGSRLIEPFLGSGSVFLNTNYEQFLLADINADLINLFQHLKVEKSDFIYFCKKFFNTDSNSQSVYLSLRSEFNSTKDSYLKSALFLYLNRHSFNGLIRYNSSGKFNTAFGDYKQPYFPENEMFTFIQKAEKAEFRCADYKVIMKEAVKGDVIYCDPPYAPLSASANFTKYHSTSFGLEDQRQLVELAKELAAKGVPVIISNHDTTFIQSLYQGSRIVSFDVQRNISCNGSARTRAREVLALFD</sequence>
<dbReference type="PROSITE" id="PS00092">
    <property type="entry name" value="N6_MTASE"/>
    <property type="match status" value="1"/>
</dbReference>
<dbReference type="PIRSF" id="PIRSF000398">
    <property type="entry name" value="M_m6A_EcoRV"/>
    <property type="match status" value="1"/>
</dbReference>
<dbReference type="Gene3D" id="3.40.50.150">
    <property type="entry name" value="Vaccinia Virus protein VP39"/>
    <property type="match status" value="1"/>
</dbReference>
<dbReference type="Pfam" id="PF02086">
    <property type="entry name" value="MethyltransfD12"/>
    <property type="match status" value="1"/>
</dbReference>
<evidence type="ECO:0000256" key="1">
    <source>
        <dbReference type="ARBA" id="ARBA00006594"/>
    </source>
</evidence>
<proteinExistence type="inferred from homology"/>
<dbReference type="EC" id="2.1.1.72" evidence="2 8"/>
<name>A0AAN5PJY3_LEGPN</name>
<dbReference type="GO" id="GO:1904047">
    <property type="term" value="F:S-adenosyl-L-methionine binding"/>
    <property type="evidence" value="ECO:0007669"/>
    <property type="project" value="TreeGrafter"/>
</dbReference>
<dbReference type="GO" id="GO:0006298">
    <property type="term" value="P:mismatch repair"/>
    <property type="evidence" value="ECO:0007669"/>
    <property type="project" value="TreeGrafter"/>
</dbReference>
<dbReference type="AlphaFoldDB" id="A0AAN5PJY3"/>
<dbReference type="GO" id="GO:0032259">
    <property type="term" value="P:methylation"/>
    <property type="evidence" value="ECO:0007669"/>
    <property type="project" value="UniProtKB-KW"/>
</dbReference>
<dbReference type="InterPro" id="IPR012263">
    <property type="entry name" value="M_m6A_EcoRV"/>
</dbReference>
<keyword evidence="5 8" id="KW-0949">S-adenosyl-L-methionine</keyword>
<evidence type="ECO:0000256" key="7">
    <source>
        <dbReference type="PIRSR" id="PIRSR000398-1"/>
    </source>
</evidence>
<dbReference type="InterPro" id="IPR002052">
    <property type="entry name" value="DNA_methylase_N6_adenine_CS"/>
</dbReference>
<dbReference type="InterPro" id="IPR012327">
    <property type="entry name" value="MeTrfase_D12"/>
</dbReference>
<dbReference type="SUPFAM" id="SSF53335">
    <property type="entry name" value="S-adenosyl-L-methionine-dependent methyltransferases"/>
    <property type="match status" value="1"/>
</dbReference>
<dbReference type="GO" id="GO:0043565">
    <property type="term" value="F:sequence-specific DNA binding"/>
    <property type="evidence" value="ECO:0007669"/>
    <property type="project" value="TreeGrafter"/>
</dbReference>
<dbReference type="GO" id="GO:0009307">
    <property type="term" value="P:DNA restriction-modification system"/>
    <property type="evidence" value="ECO:0007669"/>
    <property type="project" value="InterPro"/>
</dbReference>
<evidence type="ECO:0000256" key="5">
    <source>
        <dbReference type="ARBA" id="ARBA00022691"/>
    </source>
</evidence>
<gene>
    <name evidence="9" type="ORF">JBJ86_10040</name>
</gene>
<evidence type="ECO:0000256" key="3">
    <source>
        <dbReference type="ARBA" id="ARBA00022603"/>
    </source>
</evidence>
<comment type="caution">
    <text evidence="9">The sequence shown here is derived from an EMBL/GenBank/DDBJ whole genome shotgun (WGS) entry which is preliminary data.</text>
</comment>
<dbReference type="Proteomes" id="UP000866496">
    <property type="component" value="Unassembled WGS sequence"/>
</dbReference>
<dbReference type="PANTHER" id="PTHR30481:SF3">
    <property type="entry name" value="DNA ADENINE METHYLASE"/>
    <property type="match status" value="1"/>
</dbReference>
<feature type="binding site" evidence="7">
    <location>
        <position position="184"/>
    </location>
    <ligand>
        <name>S-adenosyl-L-methionine</name>
        <dbReference type="ChEBI" id="CHEBI:59789"/>
    </ligand>
</feature>
<comment type="catalytic activity">
    <reaction evidence="6 8">
        <text>a 2'-deoxyadenosine in DNA + S-adenosyl-L-methionine = an N(6)-methyl-2'-deoxyadenosine in DNA + S-adenosyl-L-homocysteine + H(+)</text>
        <dbReference type="Rhea" id="RHEA:15197"/>
        <dbReference type="Rhea" id="RHEA-COMP:12418"/>
        <dbReference type="Rhea" id="RHEA-COMP:12419"/>
        <dbReference type="ChEBI" id="CHEBI:15378"/>
        <dbReference type="ChEBI" id="CHEBI:57856"/>
        <dbReference type="ChEBI" id="CHEBI:59789"/>
        <dbReference type="ChEBI" id="CHEBI:90615"/>
        <dbReference type="ChEBI" id="CHEBI:90616"/>
        <dbReference type="EC" id="2.1.1.72"/>
    </reaction>
</comment>
<dbReference type="GO" id="GO:0009007">
    <property type="term" value="F:site-specific DNA-methyltransferase (adenine-specific) activity"/>
    <property type="evidence" value="ECO:0007669"/>
    <property type="project" value="UniProtKB-UniRule"/>
</dbReference>
<evidence type="ECO:0000256" key="8">
    <source>
        <dbReference type="RuleBase" id="RU361257"/>
    </source>
</evidence>
<dbReference type="InterPro" id="IPR029063">
    <property type="entry name" value="SAM-dependent_MTases_sf"/>
</dbReference>
<evidence type="ECO:0000256" key="4">
    <source>
        <dbReference type="ARBA" id="ARBA00022679"/>
    </source>
</evidence>
<comment type="similarity">
    <text evidence="1 8">Belongs to the N(4)/N(6)-methyltransferase family.</text>
</comment>
<evidence type="ECO:0000256" key="2">
    <source>
        <dbReference type="ARBA" id="ARBA00011900"/>
    </source>
</evidence>